<evidence type="ECO:0000256" key="3">
    <source>
        <dbReference type="ARBA" id="ARBA00022512"/>
    </source>
</evidence>
<name>A0A072TNZ1_MEDTR</name>
<accession>A0A072TNZ1</accession>
<dbReference type="SMART" id="SM00710">
    <property type="entry name" value="PbH1"/>
    <property type="match status" value="4"/>
</dbReference>
<evidence type="ECO:0000256" key="6">
    <source>
        <dbReference type="ARBA" id="ARBA00023295"/>
    </source>
</evidence>
<dbReference type="Gene3D" id="2.160.20.10">
    <property type="entry name" value="Single-stranded right-handed beta-helix, Pectin lyase-like"/>
    <property type="match status" value="1"/>
</dbReference>
<comment type="subcellular location">
    <subcellularLocation>
        <location evidence="1">Secreted</location>
        <location evidence="1">Cell wall</location>
    </subcellularLocation>
</comment>
<dbReference type="InterPro" id="IPR011050">
    <property type="entry name" value="Pectin_lyase_fold/virulence"/>
</dbReference>
<dbReference type="GO" id="GO:0005975">
    <property type="term" value="P:carbohydrate metabolic process"/>
    <property type="evidence" value="ECO:0007669"/>
    <property type="project" value="InterPro"/>
</dbReference>
<dbReference type="HOGENOM" id="CLU_016031_2_3_1"/>
<proteinExistence type="inferred from homology"/>
<dbReference type="GO" id="GO:0071555">
    <property type="term" value="P:cell wall organization"/>
    <property type="evidence" value="ECO:0007669"/>
    <property type="project" value="UniProtKB-KW"/>
</dbReference>
<evidence type="ECO:0000256" key="8">
    <source>
        <dbReference type="PROSITE-ProRule" id="PRU10052"/>
    </source>
</evidence>
<evidence type="ECO:0000313" key="11">
    <source>
        <dbReference type="EnsemblPlants" id="KEH18881"/>
    </source>
</evidence>
<dbReference type="STRING" id="3880.A0A072TNZ1"/>
<keyword evidence="4" id="KW-0964">Secreted</keyword>
<dbReference type="Proteomes" id="UP000002051">
    <property type="component" value="Chromosome 8"/>
</dbReference>
<keyword evidence="6 9" id="KW-0326">Glycosidase</keyword>
<evidence type="ECO:0000313" key="10">
    <source>
        <dbReference type="EMBL" id="KEH18881.1"/>
    </source>
</evidence>
<evidence type="ECO:0000256" key="5">
    <source>
        <dbReference type="ARBA" id="ARBA00022801"/>
    </source>
</evidence>
<dbReference type="Pfam" id="PF00295">
    <property type="entry name" value="Glyco_hydro_28"/>
    <property type="match status" value="1"/>
</dbReference>
<dbReference type="EMBL" id="CM001224">
    <property type="protein sequence ID" value="KEH18881.1"/>
    <property type="molecule type" value="Genomic_DNA"/>
</dbReference>
<evidence type="ECO:0000256" key="1">
    <source>
        <dbReference type="ARBA" id="ARBA00004191"/>
    </source>
</evidence>
<gene>
    <name evidence="10" type="ordered locus">MTR_8g031180</name>
</gene>
<keyword evidence="12" id="KW-1185">Reference proteome</keyword>
<evidence type="ECO:0000256" key="4">
    <source>
        <dbReference type="ARBA" id="ARBA00022525"/>
    </source>
</evidence>
<evidence type="ECO:0000256" key="7">
    <source>
        <dbReference type="ARBA" id="ARBA00023316"/>
    </source>
</evidence>
<keyword evidence="5 9" id="KW-0378">Hydrolase</keyword>
<organism evidence="10 12">
    <name type="scientific">Medicago truncatula</name>
    <name type="common">Barrel medic</name>
    <name type="synonym">Medicago tribuloides</name>
    <dbReference type="NCBI Taxonomy" id="3880"/>
    <lineage>
        <taxon>Eukaryota</taxon>
        <taxon>Viridiplantae</taxon>
        <taxon>Streptophyta</taxon>
        <taxon>Embryophyta</taxon>
        <taxon>Tracheophyta</taxon>
        <taxon>Spermatophyta</taxon>
        <taxon>Magnoliopsida</taxon>
        <taxon>eudicotyledons</taxon>
        <taxon>Gunneridae</taxon>
        <taxon>Pentapetalae</taxon>
        <taxon>rosids</taxon>
        <taxon>fabids</taxon>
        <taxon>Fabales</taxon>
        <taxon>Fabaceae</taxon>
        <taxon>Papilionoideae</taxon>
        <taxon>50 kb inversion clade</taxon>
        <taxon>NPAAA clade</taxon>
        <taxon>Hologalegina</taxon>
        <taxon>IRL clade</taxon>
        <taxon>Trifolieae</taxon>
        <taxon>Medicago</taxon>
    </lineage>
</organism>
<keyword evidence="3" id="KW-0134">Cell wall</keyword>
<dbReference type="PROSITE" id="PS00502">
    <property type="entry name" value="POLYGALACTURONASE"/>
    <property type="match status" value="1"/>
</dbReference>
<feature type="active site" evidence="8">
    <location>
        <position position="148"/>
    </location>
</feature>
<comment type="similarity">
    <text evidence="2 9">Belongs to the glycosyl hydrolase 28 family.</text>
</comment>
<keyword evidence="7" id="KW-0961">Cell wall biogenesis/degradation</keyword>
<dbReference type="EnsemblPlants" id="KEH18881">
    <property type="protein sequence ID" value="KEH18881"/>
    <property type="gene ID" value="MTR_8g031180"/>
</dbReference>
<sequence>MKEMKKKNCHEEGEELQGKVVAPSKEALKDDEHWIKIQYVNGVTIDGTGGGGIDGNGSTWWPCKSCSRPRFTNSPKQHITLSDCNGAKFSNIDIQSPSYSPNTDGFDISTSKNVSIEDSTIQSGDDCIAVKEGSSYISATRIACGLGHGISIGSLGINESYQTVEEVYVHNCSFTNTTNGARIKTFPGGSGYARNITFEQIQLSNVKNPIVINQFYRAKKRAKHYDIKVEKESSVQVTNVTYRGFNGSYIGDLAINLNCTSCFNIVLDQVYILSSQDKKRG</sequence>
<dbReference type="AlphaFoldDB" id="A0A072TNZ1"/>
<evidence type="ECO:0000256" key="9">
    <source>
        <dbReference type="RuleBase" id="RU361169"/>
    </source>
</evidence>
<dbReference type="SUPFAM" id="SSF51126">
    <property type="entry name" value="Pectin lyase-like"/>
    <property type="match status" value="1"/>
</dbReference>
<reference evidence="10 12" key="2">
    <citation type="journal article" date="2014" name="BMC Genomics">
        <title>An improved genome release (version Mt4.0) for the model legume Medicago truncatula.</title>
        <authorList>
            <person name="Tang H."/>
            <person name="Krishnakumar V."/>
            <person name="Bidwell S."/>
            <person name="Rosen B."/>
            <person name="Chan A."/>
            <person name="Zhou S."/>
            <person name="Gentzbittel L."/>
            <person name="Childs K.L."/>
            <person name="Yandell M."/>
            <person name="Gundlach H."/>
            <person name="Mayer K.F."/>
            <person name="Schwartz D.C."/>
            <person name="Town C.D."/>
        </authorList>
    </citation>
    <scope>GENOME REANNOTATION</scope>
    <source>
        <strain evidence="10">A17</strain>
        <strain evidence="11 12">cv. Jemalong A17</strain>
    </source>
</reference>
<dbReference type="PANTHER" id="PTHR31375">
    <property type="match status" value="1"/>
</dbReference>
<reference evidence="10 12" key="1">
    <citation type="journal article" date="2011" name="Nature">
        <title>The Medicago genome provides insight into the evolution of rhizobial symbioses.</title>
        <authorList>
            <person name="Young N.D."/>
            <person name="Debelle F."/>
            <person name="Oldroyd G.E."/>
            <person name="Geurts R."/>
            <person name="Cannon S.B."/>
            <person name="Udvardi M.K."/>
            <person name="Benedito V.A."/>
            <person name="Mayer K.F."/>
            <person name="Gouzy J."/>
            <person name="Schoof H."/>
            <person name="Van de Peer Y."/>
            <person name="Proost S."/>
            <person name="Cook D.R."/>
            <person name="Meyers B.C."/>
            <person name="Spannagl M."/>
            <person name="Cheung F."/>
            <person name="De Mita S."/>
            <person name="Krishnakumar V."/>
            <person name="Gundlach H."/>
            <person name="Zhou S."/>
            <person name="Mudge J."/>
            <person name="Bharti A.K."/>
            <person name="Murray J.D."/>
            <person name="Naoumkina M.A."/>
            <person name="Rosen B."/>
            <person name="Silverstein K.A."/>
            <person name="Tang H."/>
            <person name="Rombauts S."/>
            <person name="Zhao P.X."/>
            <person name="Zhou P."/>
            <person name="Barbe V."/>
            <person name="Bardou P."/>
            <person name="Bechner M."/>
            <person name="Bellec A."/>
            <person name="Berger A."/>
            <person name="Berges H."/>
            <person name="Bidwell S."/>
            <person name="Bisseling T."/>
            <person name="Choisne N."/>
            <person name="Couloux A."/>
            <person name="Denny R."/>
            <person name="Deshpande S."/>
            <person name="Dai X."/>
            <person name="Doyle J.J."/>
            <person name="Dudez A.M."/>
            <person name="Farmer A.D."/>
            <person name="Fouteau S."/>
            <person name="Franken C."/>
            <person name="Gibelin C."/>
            <person name="Gish J."/>
            <person name="Goldstein S."/>
            <person name="Gonzalez A.J."/>
            <person name="Green P.J."/>
            <person name="Hallab A."/>
            <person name="Hartog M."/>
            <person name="Hua A."/>
            <person name="Humphray S.J."/>
            <person name="Jeong D.H."/>
            <person name="Jing Y."/>
            <person name="Jocker A."/>
            <person name="Kenton S.M."/>
            <person name="Kim D.J."/>
            <person name="Klee K."/>
            <person name="Lai H."/>
            <person name="Lang C."/>
            <person name="Lin S."/>
            <person name="Macmil S.L."/>
            <person name="Magdelenat G."/>
            <person name="Matthews L."/>
            <person name="McCorrison J."/>
            <person name="Monaghan E.L."/>
            <person name="Mun J.H."/>
            <person name="Najar F.Z."/>
            <person name="Nicholson C."/>
            <person name="Noirot C."/>
            <person name="O'Bleness M."/>
            <person name="Paule C.R."/>
            <person name="Poulain J."/>
            <person name="Prion F."/>
            <person name="Qin B."/>
            <person name="Qu C."/>
            <person name="Retzel E.F."/>
            <person name="Riddle C."/>
            <person name="Sallet E."/>
            <person name="Samain S."/>
            <person name="Samson N."/>
            <person name="Sanders I."/>
            <person name="Saurat O."/>
            <person name="Scarpelli C."/>
            <person name="Schiex T."/>
            <person name="Segurens B."/>
            <person name="Severin A.J."/>
            <person name="Sherrier D.J."/>
            <person name="Shi R."/>
            <person name="Sims S."/>
            <person name="Singer S.R."/>
            <person name="Sinharoy S."/>
            <person name="Sterck L."/>
            <person name="Viollet A."/>
            <person name="Wang B.B."/>
            <person name="Wang K."/>
            <person name="Wang M."/>
            <person name="Wang X."/>
            <person name="Warfsmann J."/>
            <person name="Weissenbach J."/>
            <person name="White D.D."/>
            <person name="White J.D."/>
            <person name="Wiley G.B."/>
            <person name="Wincker P."/>
            <person name="Xing Y."/>
            <person name="Yang L."/>
            <person name="Yao Z."/>
            <person name="Ying F."/>
            <person name="Zhai J."/>
            <person name="Zhou L."/>
            <person name="Zuber A."/>
            <person name="Denarie J."/>
            <person name="Dixon R.A."/>
            <person name="May G.D."/>
            <person name="Schwartz D.C."/>
            <person name="Rogers J."/>
            <person name="Quetier F."/>
            <person name="Town C.D."/>
            <person name="Roe B.A."/>
        </authorList>
    </citation>
    <scope>NUCLEOTIDE SEQUENCE [LARGE SCALE GENOMIC DNA]</scope>
    <source>
        <strain evidence="10">A17</strain>
        <strain evidence="11 12">cv. Jemalong A17</strain>
    </source>
</reference>
<dbReference type="InterPro" id="IPR000743">
    <property type="entry name" value="Glyco_hydro_28"/>
</dbReference>
<reference evidence="11" key="3">
    <citation type="submission" date="2015-04" db="UniProtKB">
        <authorList>
            <consortium name="EnsemblPlants"/>
        </authorList>
    </citation>
    <scope>IDENTIFICATION</scope>
    <source>
        <strain evidence="11">cv. Jemalong A17</strain>
    </source>
</reference>
<dbReference type="InterPro" id="IPR012334">
    <property type="entry name" value="Pectin_lyas_fold"/>
</dbReference>
<evidence type="ECO:0000256" key="2">
    <source>
        <dbReference type="ARBA" id="ARBA00008834"/>
    </source>
</evidence>
<dbReference type="InterPro" id="IPR006626">
    <property type="entry name" value="PbH1"/>
</dbReference>
<dbReference type="GO" id="GO:0004650">
    <property type="term" value="F:polygalacturonase activity"/>
    <property type="evidence" value="ECO:0007669"/>
    <property type="project" value="InterPro"/>
</dbReference>
<evidence type="ECO:0000313" key="12">
    <source>
        <dbReference type="Proteomes" id="UP000002051"/>
    </source>
</evidence>
<protein>
    <submittedName>
        <fullName evidence="10">Polygalacturonase</fullName>
    </submittedName>
</protein>